<keyword evidence="3 6" id="KW-0418">Kinase</keyword>
<dbReference type="PIRSF" id="PIRSF000538">
    <property type="entry name" value="GlpK"/>
    <property type="match status" value="1"/>
</dbReference>
<dbReference type="SUPFAM" id="SSF53067">
    <property type="entry name" value="Actin-like ATPase domain"/>
    <property type="match status" value="2"/>
</dbReference>
<dbReference type="InterPro" id="IPR043129">
    <property type="entry name" value="ATPase_NBD"/>
</dbReference>
<dbReference type="Gene3D" id="3.30.420.40">
    <property type="match status" value="2"/>
</dbReference>
<name>A0A2L2LLW0_AGRTU</name>
<dbReference type="RefSeq" id="WP_104680511.1">
    <property type="nucleotide sequence ID" value="NZ_CP026927.1"/>
</dbReference>
<feature type="domain" description="Carbohydrate kinase FGGY N-terminal" evidence="4">
    <location>
        <begin position="5"/>
        <end position="249"/>
    </location>
</feature>
<dbReference type="CDD" id="cd07802">
    <property type="entry name" value="ASKHA_NBD_FGGY_EcLyxK-like"/>
    <property type="match status" value="1"/>
</dbReference>
<keyword evidence="2" id="KW-0808">Transferase</keyword>
<dbReference type="Pfam" id="PF02782">
    <property type="entry name" value="FGGY_C"/>
    <property type="match status" value="1"/>
</dbReference>
<geneLocation type="plasmid" evidence="7">
    <name>pat1d1609a</name>
</geneLocation>
<dbReference type="AlphaFoldDB" id="A0A2L2LLW0"/>
<evidence type="ECO:0000259" key="4">
    <source>
        <dbReference type="Pfam" id="PF00370"/>
    </source>
</evidence>
<sequence>MADLFLAVDAGGTAVKAAVFDMTGRLAAQRSIEVVTVHRENGWVEREPEAFWRGTATAIRQLTSGEIKADRVAAVACTGFGNGVFLVDAEGRATRDGIVSVDHRAQGIVDEFTRNGMGKRIEAITGQQIWGGQTLMQLVWLARNEPAVVRQTRWALACKDFLRMRLTGVATTDPTDASGGGMLDVARGGYNDALFETAGVPEFANRVPEIVENSGIAGQVSRTAAEETGLRTGTPVVAAMMDVSACVLGAGSVGPDTLTMIAGTWSINAVESQAPMTKRPPILNMIHRDRACRLLADGSPTSAANLHWYLSRAMGASTDVKQANALVAQSQVESRRCHFMPFVSGPAPRRGAFVGMTNSDDQASMLRAIYEGVAFQHRRHAENVVSYVAPQSPQKIRFAGGASKSAIWAQVFADVCGLPVEVPEGEEIGALGAAMCAAVATGHCSDLHFAAEAMCRVERTAEPRPQLRDFYEERYGEFLRLDRRLAGLFDPLAEH</sequence>
<dbReference type="GO" id="GO:0005975">
    <property type="term" value="P:carbohydrate metabolic process"/>
    <property type="evidence" value="ECO:0007669"/>
    <property type="project" value="InterPro"/>
</dbReference>
<dbReference type="InterPro" id="IPR050406">
    <property type="entry name" value="FGGY_Carb_Kinase"/>
</dbReference>
<dbReference type="EMBL" id="CP026927">
    <property type="protein sequence ID" value="AVH45312.1"/>
    <property type="molecule type" value="Genomic_DNA"/>
</dbReference>
<keyword evidence="6" id="KW-0614">Plasmid</keyword>
<gene>
    <name evidence="6" type="ORF">At1D1609_52790</name>
</gene>
<organism evidence="6 7">
    <name type="scientific">Agrobacterium tumefaciens</name>
    <dbReference type="NCBI Taxonomy" id="358"/>
    <lineage>
        <taxon>Bacteria</taxon>
        <taxon>Pseudomonadati</taxon>
        <taxon>Pseudomonadota</taxon>
        <taxon>Alphaproteobacteria</taxon>
        <taxon>Hyphomicrobiales</taxon>
        <taxon>Rhizobiaceae</taxon>
        <taxon>Rhizobium/Agrobacterium group</taxon>
        <taxon>Agrobacterium</taxon>
        <taxon>Agrobacterium tumefaciens complex</taxon>
    </lineage>
</organism>
<dbReference type="PANTHER" id="PTHR43095:SF3">
    <property type="entry name" value="L-XYLULOSE_3-KETO-L-GULONATE KINASE"/>
    <property type="match status" value="1"/>
</dbReference>
<dbReference type="InterPro" id="IPR018484">
    <property type="entry name" value="FGGY_N"/>
</dbReference>
<feature type="domain" description="Carbohydrate kinase FGGY C-terminal" evidence="5">
    <location>
        <begin position="259"/>
        <end position="440"/>
    </location>
</feature>
<comment type="similarity">
    <text evidence="1">Belongs to the FGGY kinase family.</text>
</comment>
<dbReference type="GO" id="GO:0016301">
    <property type="term" value="F:kinase activity"/>
    <property type="evidence" value="ECO:0007669"/>
    <property type="project" value="UniProtKB-KW"/>
</dbReference>
<evidence type="ECO:0000259" key="5">
    <source>
        <dbReference type="Pfam" id="PF02782"/>
    </source>
</evidence>
<evidence type="ECO:0000313" key="7">
    <source>
        <dbReference type="Proteomes" id="UP000237717"/>
    </source>
</evidence>
<dbReference type="Proteomes" id="UP000237717">
    <property type="component" value="Plasmid pAt1D1609a"/>
</dbReference>
<evidence type="ECO:0000256" key="1">
    <source>
        <dbReference type="ARBA" id="ARBA00009156"/>
    </source>
</evidence>
<accession>A0A2L2LLW0</accession>
<proteinExistence type="inferred from homology"/>
<reference evidence="6 7" key="1">
    <citation type="submission" date="2018-02" db="EMBL/GenBank/DDBJ databases">
        <title>Complete genome sequence of Agrobacterium tumefaciens 1D1609.</title>
        <authorList>
            <person name="Cho S.-T."/>
            <person name="Haryono M."/>
            <person name="Chang H.-H."/>
            <person name="Santos M.N."/>
            <person name="Lai E.-M."/>
            <person name="Kuo C.-H."/>
        </authorList>
    </citation>
    <scope>NUCLEOTIDE SEQUENCE [LARGE SCALE GENOMIC DNA]</scope>
    <source>
        <strain evidence="6 7">1D1609</strain>
        <plasmid evidence="7">Plasmid pat1d1609a</plasmid>
    </source>
</reference>
<dbReference type="PANTHER" id="PTHR43095">
    <property type="entry name" value="SUGAR KINASE"/>
    <property type="match status" value="1"/>
</dbReference>
<dbReference type="Pfam" id="PF00370">
    <property type="entry name" value="FGGY_N"/>
    <property type="match status" value="1"/>
</dbReference>
<dbReference type="InterPro" id="IPR000577">
    <property type="entry name" value="Carb_kinase_FGGY"/>
</dbReference>
<dbReference type="InterPro" id="IPR018485">
    <property type="entry name" value="FGGY_C"/>
</dbReference>
<evidence type="ECO:0000313" key="6">
    <source>
        <dbReference type="EMBL" id="AVH45312.1"/>
    </source>
</evidence>
<evidence type="ECO:0000256" key="2">
    <source>
        <dbReference type="ARBA" id="ARBA00022679"/>
    </source>
</evidence>
<evidence type="ECO:0000256" key="3">
    <source>
        <dbReference type="ARBA" id="ARBA00022777"/>
    </source>
</evidence>
<protein>
    <submittedName>
        <fullName evidence="6">Erythritol kinase</fullName>
    </submittedName>
</protein>